<feature type="region of interest" description="Disordered" evidence="1">
    <location>
        <begin position="119"/>
        <end position="138"/>
    </location>
</feature>
<proteinExistence type="predicted"/>
<evidence type="ECO:0000313" key="2">
    <source>
        <dbReference type="EMBL" id="KAK0165604.1"/>
    </source>
</evidence>
<organism evidence="2 3">
    <name type="scientific">Microctonus aethiopoides</name>
    <dbReference type="NCBI Taxonomy" id="144406"/>
    <lineage>
        <taxon>Eukaryota</taxon>
        <taxon>Metazoa</taxon>
        <taxon>Ecdysozoa</taxon>
        <taxon>Arthropoda</taxon>
        <taxon>Hexapoda</taxon>
        <taxon>Insecta</taxon>
        <taxon>Pterygota</taxon>
        <taxon>Neoptera</taxon>
        <taxon>Endopterygota</taxon>
        <taxon>Hymenoptera</taxon>
        <taxon>Apocrita</taxon>
        <taxon>Ichneumonoidea</taxon>
        <taxon>Braconidae</taxon>
        <taxon>Euphorinae</taxon>
        <taxon>Microctonus</taxon>
    </lineage>
</organism>
<sequence>MSFFRNFIENLFKEGEKNDMNQRFQNPIWQNNEENDDKYSDDYRLFANYDRNSTFQIFTNPFEMIQYFESRIDNMMKNMMQIRLDDDAAFIRIFNDQSLPDMLTPSNRREYSLRDQFLKPNCTSSSNNEQSDMTTDTHLDGKINVNDVLLAWKNFNDVDDKQSIQSNNDSNGSDSFELHVNAPFPHMTIKPNIIMRRISTITDSAGNSKTIIKYQYDDKIHEIVTKRNKDNVETKVEHFANVNEGDTWLGLKFGETLLRDSLWDRFSNPPQK</sequence>
<name>A0AA39FA26_9HYME</name>
<protein>
    <submittedName>
        <fullName evidence="2">Uncharacterized protein</fullName>
    </submittedName>
</protein>
<reference evidence="2" key="1">
    <citation type="journal article" date="2023" name="bioRxiv">
        <title>Scaffold-level genome assemblies of two parasitoid biocontrol wasps reveal the parthenogenesis mechanism and an associated novel virus.</title>
        <authorList>
            <person name="Inwood S."/>
            <person name="Skelly J."/>
            <person name="Guhlin J."/>
            <person name="Harrop T."/>
            <person name="Goldson S."/>
            <person name="Dearden P."/>
        </authorList>
    </citation>
    <scope>NUCLEOTIDE SEQUENCE</scope>
    <source>
        <strain evidence="2">Irish</strain>
        <tissue evidence="2">Whole body</tissue>
    </source>
</reference>
<reference evidence="2" key="2">
    <citation type="submission" date="2023-03" db="EMBL/GenBank/DDBJ databases">
        <authorList>
            <person name="Inwood S.N."/>
            <person name="Skelly J.G."/>
            <person name="Guhlin J."/>
            <person name="Harrop T.W.R."/>
            <person name="Goldson S.G."/>
            <person name="Dearden P.K."/>
        </authorList>
    </citation>
    <scope>NUCLEOTIDE SEQUENCE</scope>
    <source>
        <strain evidence="2">Irish</strain>
        <tissue evidence="2">Whole body</tissue>
    </source>
</reference>
<accession>A0AA39FA26</accession>
<gene>
    <name evidence="2" type="ORF">PV328_004107</name>
</gene>
<dbReference type="AlphaFoldDB" id="A0AA39FA26"/>
<evidence type="ECO:0000256" key="1">
    <source>
        <dbReference type="SAM" id="MobiDB-lite"/>
    </source>
</evidence>
<dbReference type="Proteomes" id="UP001168990">
    <property type="component" value="Unassembled WGS sequence"/>
</dbReference>
<keyword evidence="3" id="KW-1185">Reference proteome</keyword>
<comment type="caution">
    <text evidence="2">The sequence shown here is derived from an EMBL/GenBank/DDBJ whole genome shotgun (WGS) entry which is preliminary data.</text>
</comment>
<evidence type="ECO:0000313" key="3">
    <source>
        <dbReference type="Proteomes" id="UP001168990"/>
    </source>
</evidence>
<dbReference type="EMBL" id="JAQQBS010001422">
    <property type="protein sequence ID" value="KAK0165604.1"/>
    <property type="molecule type" value="Genomic_DNA"/>
</dbReference>
<feature type="compositionally biased region" description="Polar residues" evidence="1">
    <location>
        <begin position="121"/>
        <end position="134"/>
    </location>
</feature>